<reference evidence="1" key="1">
    <citation type="submission" date="2023-03" db="EMBL/GenBank/DDBJ databases">
        <title>Massive genome expansion in bonnet fungi (Mycena s.s.) driven by repeated elements and novel gene families across ecological guilds.</title>
        <authorList>
            <consortium name="Lawrence Berkeley National Laboratory"/>
            <person name="Harder C.B."/>
            <person name="Miyauchi S."/>
            <person name="Viragh M."/>
            <person name="Kuo A."/>
            <person name="Thoen E."/>
            <person name="Andreopoulos B."/>
            <person name="Lu D."/>
            <person name="Skrede I."/>
            <person name="Drula E."/>
            <person name="Henrissat B."/>
            <person name="Morin E."/>
            <person name="Kohler A."/>
            <person name="Barry K."/>
            <person name="LaButti K."/>
            <person name="Morin E."/>
            <person name="Salamov A."/>
            <person name="Lipzen A."/>
            <person name="Mereny Z."/>
            <person name="Hegedus B."/>
            <person name="Baldrian P."/>
            <person name="Stursova M."/>
            <person name="Weitz H."/>
            <person name="Taylor A."/>
            <person name="Grigoriev I.V."/>
            <person name="Nagy L.G."/>
            <person name="Martin F."/>
            <person name="Kauserud H."/>
        </authorList>
    </citation>
    <scope>NUCLEOTIDE SEQUENCE</scope>
    <source>
        <strain evidence="1">CBHHK067</strain>
    </source>
</reference>
<organism evidence="1 2">
    <name type="scientific">Mycena rosella</name>
    <name type="common">Pink bonnet</name>
    <name type="synonym">Agaricus rosellus</name>
    <dbReference type="NCBI Taxonomy" id="1033263"/>
    <lineage>
        <taxon>Eukaryota</taxon>
        <taxon>Fungi</taxon>
        <taxon>Dikarya</taxon>
        <taxon>Basidiomycota</taxon>
        <taxon>Agaricomycotina</taxon>
        <taxon>Agaricomycetes</taxon>
        <taxon>Agaricomycetidae</taxon>
        <taxon>Agaricales</taxon>
        <taxon>Marasmiineae</taxon>
        <taxon>Mycenaceae</taxon>
        <taxon>Mycena</taxon>
    </lineage>
</organism>
<gene>
    <name evidence="1" type="ORF">B0H17DRAFT_1085022</name>
</gene>
<comment type="caution">
    <text evidence="1">The sequence shown here is derived from an EMBL/GenBank/DDBJ whole genome shotgun (WGS) entry which is preliminary data.</text>
</comment>
<dbReference type="EMBL" id="JARKIE010000173">
    <property type="protein sequence ID" value="KAJ7671722.1"/>
    <property type="molecule type" value="Genomic_DNA"/>
</dbReference>
<protein>
    <submittedName>
        <fullName evidence="1">Uncharacterized protein</fullName>
    </submittedName>
</protein>
<dbReference type="Proteomes" id="UP001221757">
    <property type="component" value="Unassembled WGS sequence"/>
</dbReference>
<dbReference type="AlphaFoldDB" id="A0AAD7GA43"/>
<accession>A0AAD7GA43</accession>
<name>A0AAD7GA43_MYCRO</name>
<evidence type="ECO:0000313" key="1">
    <source>
        <dbReference type="EMBL" id="KAJ7671722.1"/>
    </source>
</evidence>
<keyword evidence="2" id="KW-1185">Reference proteome</keyword>
<proteinExistence type="predicted"/>
<evidence type="ECO:0000313" key="2">
    <source>
        <dbReference type="Proteomes" id="UP001221757"/>
    </source>
</evidence>
<sequence length="595" mass="64375">MSNEQCSRQGAPLSAAGQTTSISRLFSGKASFKMTFSILDPPTGDAMQESPALLAHLAIRSVTRPSDTFPYEASYRVPPYFWGEARGESTAADLPRHRRNVETRELIGDGSLASLERLVDDAMRTVSEVFAALLEEPAATDQQAPGAGKNTVATLRLSPALEAWRAAQLAAGCVLPAKGHGLQRVPDAVVARLGAGAWPEPLLTGNTLFGSGWAALLAGAHDARTLFSNYVVDTAFYLEHGYSRAFPSFERLLRDAGMRDPHALATPGGRERRGGAAVGLRYIRAKCGLEERAVAVAHHVTARFASRRAAQVVFFAESSMLGVAAEAVARGFDPATALADLVFSNPGTDVVDVGSDLYNSELCNSLLNADDVAGAPHGVITDAALGRVYDAYAHVGARVLGGTRWAEPTAAMNIQLLTWHVLNGRHFFLRRCVLGHAKMLEARLGPGRAHGQREADFDEAFDERLHTTGFSRPLATACDGAEPACDRLEDFLALSPDREYLAGLWALLVTQPLAYARAETVDPVWEEDFCERLACALAETYARGLVREMAWLSAHATHHSWQVNYLMEAAMWGSFLDDGRLNGRLDRFEGEKDAE</sequence>